<evidence type="ECO:0000313" key="8">
    <source>
        <dbReference type="EMBL" id="KAJ1919964.1"/>
    </source>
</evidence>
<dbReference type="OrthoDB" id="422637at2759"/>
<dbReference type="SUPFAM" id="SSF52540">
    <property type="entry name" value="P-loop containing nucleoside triphosphate hydrolases"/>
    <property type="match status" value="1"/>
</dbReference>
<proteinExistence type="inferred from homology"/>
<keyword evidence="3" id="KW-0812">Transmembrane</keyword>
<dbReference type="InterPro" id="IPR003439">
    <property type="entry name" value="ABC_transporter-like_ATP-bd"/>
</dbReference>
<feature type="region of interest" description="Disordered" evidence="6">
    <location>
        <begin position="12"/>
        <end position="59"/>
    </location>
</feature>
<dbReference type="GO" id="GO:0005324">
    <property type="term" value="F:long-chain fatty acid transmembrane transporter activity"/>
    <property type="evidence" value="ECO:0007669"/>
    <property type="project" value="TreeGrafter"/>
</dbReference>
<dbReference type="GO" id="GO:0016887">
    <property type="term" value="F:ATP hydrolysis activity"/>
    <property type="evidence" value="ECO:0007669"/>
    <property type="project" value="InterPro"/>
</dbReference>
<feature type="compositionally biased region" description="Low complexity" evidence="6">
    <location>
        <begin position="36"/>
        <end position="58"/>
    </location>
</feature>
<accession>A0A9W8DRL8</accession>
<protein>
    <submittedName>
        <fullName evidence="8">ATP-binding cassette sub- D member 3</fullName>
    </submittedName>
</protein>
<dbReference type="GO" id="GO:0005778">
    <property type="term" value="C:peroxisomal membrane"/>
    <property type="evidence" value="ECO:0007669"/>
    <property type="project" value="TreeGrafter"/>
</dbReference>
<feature type="domain" description="ABC transporter" evidence="7">
    <location>
        <begin position="63"/>
        <end position="332"/>
    </location>
</feature>
<dbReference type="InterPro" id="IPR027417">
    <property type="entry name" value="P-loop_NTPase"/>
</dbReference>
<dbReference type="GO" id="GO:0015910">
    <property type="term" value="P:long-chain fatty acid import into peroxisome"/>
    <property type="evidence" value="ECO:0007669"/>
    <property type="project" value="TreeGrafter"/>
</dbReference>
<dbReference type="PANTHER" id="PTHR11384:SF67">
    <property type="entry name" value="ATP-BINDING CASSETTE SUB-FAMILY D MEMBER 1"/>
    <property type="match status" value="1"/>
</dbReference>
<feature type="compositionally biased region" description="Polar residues" evidence="6">
    <location>
        <begin position="783"/>
        <end position="794"/>
    </location>
</feature>
<feature type="region of interest" description="Disordered" evidence="6">
    <location>
        <begin position="450"/>
        <end position="564"/>
    </location>
</feature>
<name>A0A9W8DRL8_9FUNG</name>
<organism evidence="8 9">
    <name type="scientific">Mycoemilia scoparia</name>
    <dbReference type="NCBI Taxonomy" id="417184"/>
    <lineage>
        <taxon>Eukaryota</taxon>
        <taxon>Fungi</taxon>
        <taxon>Fungi incertae sedis</taxon>
        <taxon>Zoopagomycota</taxon>
        <taxon>Kickxellomycotina</taxon>
        <taxon>Kickxellomycetes</taxon>
        <taxon>Kickxellales</taxon>
        <taxon>Kickxellaceae</taxon>
        <taxon>Mycoemilia</taxon>
    </lineage>
</organism>
<dbReference type="GO" id="GO:0042626">
    <property type="term" value="F:ATPase-coupled transmembrane transporter activity"/>
    <property type="evidence" value="ECO:0007669"/>
    <property type="project" value="TreeGrafter"/>
</dbReference>
<dbReference type="GO" id="GO:0005524">
    <property type="term" value="F:ATP binding"/>
    <property type="evidence" value="ECO:0007669"/>
    <property type="project" value="UniProtKB-KW"/>
</dbReference>
<feature type="compositionally biased region" description="Polar residues" evidence="6">
    <location>
        <begin position="513"/>
        <end position="529"/>
    </location>
</feature>
<comment type="caution">
    <text evidence="8">The sequence shown here is derived from an EMBL/GenBank/DDBJ whole genome shotgun (WGS) entry which is preliminary data.</text>
</comment>
<keyword evidence="5" id="KW-0472">Membrane</keyword>
<keyword evidence="8" id="KW-0547">Nucleotide-binding</keyword>
<sequence>MTSINDVTAVTEELQQLQMSSSPKSTESSLPPPSPTTETTATKEATASTSSSSPSTETGEGIIEFVNVPLIPASTDDNTKPLVPALSFRLEAGQNCVVLDKHKSKKATLFRILDTFLPVKGGKVISPRSNQIYRISQSPYFPTTSNLREQLIYPHRIQQAKARGFDDTKLLELLALFDLEYLVTDTFFNERGWLLVTDWKKRLTASERQRIAFVRMLYHQPQFAILDDCIKPLLQHGEKTKKNIEESKQWIETCFNKAAENHTTLITALSISSSGLSKSTNPSNIADQEVWHSIIHRHARLLNFNSNRSLLEEDSMSDISDADDLDETLFDYSCEDVEGYGFGPFPGVPADKQRAFTLENALEAFAEREKVDSIFNQVQVLPLHDLIAARNHEAARAPETETFRSLRVISKANRPSAMALGRRLSERLPMKSPASNPELIINFHAHQSVGGVGSPSSRTVSPTPSISSVISNQTVGGGSSTVNTPSSLRRSNTSFGFVKATAGPDDQDAKDSGSLQSSNSALNRSQTASAYGHRRIVSKASSYHSRCSSNGSSITSPPIMPHDMAKKAGRLSGEFEARRLSSSTAISLDTIAQSPITSEEPSEKKAAVTSSNNNYPLTPPATGGSSNSKHIESSFSSPRMAPQKSSSTILQQEPDVIAAVVPRESVVSSTPSSVAQVAKQPILPPQATLATATPTILTPTAAAEAMSARRSHRINRSTASSIHSINTGHSSDAENSKESNIIKTANTTTTTQTAEAPVVSSDFLAATATTLPKPSFAKRYSRTPRTQDQDSAASVSRRETMRRKPLLTGTGTVRKSFSRRKPQEASV</sequence>
<evidence type="ECO:0000256" key="2">
    <source>
        <dbReference type="ARBA" id="ARBA00022448"/>
    </source>
</evidence>
<dbReference type="InterPro" id="IPR050835">
    <property type="entry name" value="ABC_transporter_sub-D"/>
</dbReference>
<feature type="compositionally biased region" description="Polar residues" evidence="6">
    <location>
        <begin position="480"/>
        <end position="495"/>
    </location>
</feature>
<dbReference type="AlphaFoldDB" id="A0A9W8DRL8"/>
<feature type="compositionally biased region" description="Polar residues" evidence="6">
    <location>
        <begin position="716"/>
        <end position="730"/>
    </location>
</feature>
<keyword evidence="2" id="KW-0813">Transport</keyword>
<evidence type="ECO:0000256" key="3">
    <source>
        <dbReference type="ARBA" id="ARBA00022692"/>
    </source>
</evidence>
<dbReference type="Gene3D" id="3.40.50.300">
    <property type="entry name" value="P-loop containing nucleotide triphosphate hydrolases"/>
    <property type="match status" value="1"/>
</dbReference>
<keyword evidence="4" id="KW-1133">Transmembrane helix</keyword>
<evidence type="ECO:0000259" key="7">
    <source>
        <dbReference type="PROSITE" id="PS50893"/>
    </source>
</evidence>
<dbReference type="EMBL" id="JANBPU010000019">
    <property type="protein sequence ID" value="KAJ1919964.1"/>
    <property type="molecule type" value="Genomic_DNA"/>
</dbReference>
<dbReference type="Proteomes" id="UP001150538">
    <property type="component" value="Unassembled WGS sequence"/>
</dbReference>
<dbReference type="PROSITE" id="PS50893">
    <property type="entry name" value="ABC_TRANSPORTER_2"/>
    <property type="match status" value="1"/>
</dbReference>
<keyword evidence="8" id="KW-0067">ATP-binding</keyword>
<gene>
    <name evidence="8" type="primary">ABCD3</name>
    <name evidence="8" type="ORF">H4219_001625</name>
</gene>
<evidence type="ECO:0000256" key="1">
    <source>
        <dbReference type="ARBA" id="ARBA00008575"/>
    </source>
</evidence>
<dbReference type="GO" id="GO:0007031">
    <property type="term" value="P:peroxisome organization"/>
    <property type="evidence" value="ECO:0007669"/>
    <property type="project" value="TreeGrafter"/>
</dbReference>
<dbReference type="GO" id="GO:0006635">
    <property type="term" value="P:fatty acid beta-oxidation"/>
    <property type="evidence" value="ECO:0007669"/>
    <property type="project" value="TreeGrafter"/>
</dbReference>
<evidence type="ECO:0000256" key="6">
    <source>
        <dbReference type="SAM" id="MobiDB-lite"/>
    </source>
</evidence>
<evidence type="ECO:0000256" key="4">
    <source>
        <dbReference type="ARBA" id="ARBA00022989"/>
    </source>
</evidence>
<feature type="region of interest" description="Disordered" evidence="6">
    <location>
        <begin position="775"/>
        <end position="827"/>
    </location>
</feature>
<feature type="compositionally biased region" description="Polar residues" evidence="6">
    <location>
        <begin position="539"/>
        <end position="556"/>
    </location>
</feature>
<evidence type="ECO:0000256" key="5">
    <source>
        <dbReference type="ARBA" id="ARBA00023136"/>
    </source>
</evidence>
<feature type="compositionally biased region" description="Low complexity" evidence="6">
    <location>
        <begin position="20"/>
        <end position="29"/>
    </location>
</feature>
<feature type="compositionally biased region" description="Low complexity" evidence="6">
    <location>
        <begin position="454"/>
        <end position="471"/>
    </location>
</feature>
<reference evidence="8" key="1">
    <citation type="submission" date="2022-07" db="EMBL/GenBank/DDBJ databases">
        <title>Phylogenomic reconstructions and comparative analyses of Kickxellomycotina fungi.</title>
        <authorList>
            <person name="Reynolds N.K."/>
            <person name="Stajich J.E."/>
            <person name="Barry K."/>
            <person name="Grigoriev I.V."/>
            <person name="Crous P."/>
            <person name="Smith M.E."/>
        </authorList>
    </citation>
    <scope>NUCLEOTIDE SEQUENCE</scope>
    <source>
        <strain evidence="8">NBRC 100468</strain>
    </source>
</reference>
<dbReference type="GO" id="GO:0042760">
    <property type="term" value="P:very long-chain fatty acid catabolic process"/>
    <property type="evidence" value="ECO:0007669"/>
    <property type="project" value="TreeGrafter"/>
</dbReference>
<comment type="similarity">
    <text evidence="1">Belongs to the ABC transporter superfamily. ABCD family. Peroxisomal fatty acyl CoA transporter (TC 3.A.1.203) subfamily.</text>
</comment>
<feature type="region of interest" description="Disordered" evidence="6">
    <location>
        <begin position="591"/>
        <end position="651"/>
    </location>
</feature>
<dbReference type="PANTHER" id="PTHR11384">
    <property type="entry name" value="ATP-BINDING CASSETTE, SUB-FAMILY D MEMBER"/>
    <property type="match status" value="1"/>
</dbReference>
<feature type="region of interest" description="Disordered" evidence="6">
    <location>
        <begin position="715"/>
        <end position="739"/>
    </location>
</feature>
<evidence type="ECO:0000313" key="9">
    <source>
        <dbReference type="Proteomes" id="UP001150538"/>
    </source>
</evidence>
<feature type="compositionally biased region" description="Polar residues" evidence="6">
    <location>
        <begin position="623"/>
        <end position="651"/>
    </location>
</feature>
<keyword evidence="9" id="KW-1185">Reference proteome</keyword>